<comment type="caution">
    <text evidence="2">The sequence shown here is derived from an EMBL/GenBank/DDBJ whole genome shotgun (WGS) entry which is preliminary data.</text>
</comment>
<dbReference type="InterPro" id="IPR052512">
    <property type="entry name" value="4CMD/NDH-1_regulator"/>
</dbReference>
<dbReference type="HOGENOM" id="CLU_070025_3_2_1"/>
<dbReference type="Gene3D" id="1.20.1290.10">
    <property type="entry name" value="AhpD-like"/>
    <property type="match status" value="1"/>
</dbReference>
<evidence type="ECO:0000313" key="3">
    <source>
        <dbReference type="Proteomes" id="UP000017559"/>
    </source>
</evidence>
<dbReference type="SUPFAM" id="SSF69118">
    <property type="entry name" value="AhpD-like"/>
    <property type="match status" value="1"/>
</dbReference>
<evidence type="ECO:0000259" key="1">
    <source>
        <dbReference type="Pfam" id="PF02627"/>
    </source>
</evidence>
<dbReference type="AlphaFoldDB" id="V2XDZ0"/>
<accession>V2XDZ0</accession>
<dbReference type="InterPro" id="IPR029032">
    <property type="entry name" value="AhpD-like"/>
</dbReference>
<evidence type="ECO:0000313" key="2">
    <source>
        <dbReference type="EMBL" id="ESK97408.1"/>
    </source>
</evidence>
<dbReference type="STRING" id="1381753.V2XDZ0"/>
<protein>
    <submittedName>
        <fullName evidence="2">4-carboxymuconolactone decarboxylase</fullName>
    </submittedName>
</protein>
<dbReference type="GO" id="GO:0051920">
    <property type="term" value="F:peroxiredoxin activity"/>
    <property type="evidence" value="ECO:0007669"/>
    <property type="project" value="InterPro"/>
</dbReference>
<reference evidence="2 3" key="1">
    <citation type="journal article" date="2014" name="BMC Genomics">
        <title>Genome and secretome analysis of the hemibiotrophic fungal pathogen, Moniliophthora roreri, which causes frosty pod rot disease of cacao: mechanisms of the biotrophic and necrotrophic phases.</title>
        <authorList>
            <person name="Meinhardt L.W."/>
            <person name="Costa G.G.L."/>
            <person name="Thomazella D.P.T."/>
            <person name="Teixeira P.J.P.L."/>
            <person name="Carazzolle M.F."/>
            <person name="Schuster S.C."/>
            <person name="Carlson J.E."/>
            <person name="Guiltinan M.J."/>
            <person name="Mieczkowski P."/>
            <person name="Farmer A."/>
            <person name="Ramaraj T."/>
            <person name="Crozier J."/>
            <person name="Davis R.E."/>
            <person name="Shao J."/>
            <person name="Melnick R.L."/>
            <person name="Pereira G.A.G."/>
            <person name="Bailey B.A."/>
        </authorList>
    </citation>
    <scope>NUCLEOTIDE SEQUENCE [LARGE SCALE GENOMIC DNA]</scope>
    <source>
        <strain evidence="2 3">MCA 2997</strain>
    </source>
</reference>
<dbReference type="Proteomes" id="UP000017559">
    <property type="component" value="Unassembled WGS sequence"/>
</dbReference>
<dbReference type="PANTHER" id="PTHR33570:SF2">
    <property type="entry name" value="CARBOXYMUCONOLACTONE DECARBOXYLASE-LIKE DOMAIN-CONTAINING PROTEIN"/>
    <property type="match status" value="1"/>
</dbReference>
<keyword evidence="3" id="KW-1185">Reference proteome</keyword>
<name>V2XDZ0_MONRO</name>
<dbReference type="PANTHER" id="PTHR33570">
    <property type="entry name" value="4-CARBOXYMUCONOLACTONE DECARBOXYLASE FAMILY PROTEIN"/>
    <property type="match status" value="1"/>
</dbReference>
<gene>
    <name evidence="2" type="ORF">Moror_17719</name>
</gene>
<sequence length="162" mass="17897">MSLTLTPSYFSSNVHLFPALMSSRSNEQAHKEIYDAGMVVRRRVLGDEFVDNQLAKGASEFMRPMQEVAWGSIWTRPGLESKQRSLITIALLAFQAKHAELAGHIRIPVPISRGAVANGATETEIRETLLHTSVYCGIPTGMESFRVAEEAVKKLKAEGLLK</sequence>
<dbReference type="EMBL" id="AWSO01000026">
    <property type="protein sequence ID" value="ESK97408.1"/>
    <property type="molecule type" value="Genomic_DNA"/>
</dbReference>
<proteinExistence type="predicted"/>
<dbReference type="InterPro" id="IPR003779">
    <property type="entry name" value="CMD-like"/>
</dbReference>
<dbReference type="OrthoDB" id="104509at2759"/>
<organism evidence="2 3">
    <name type="scientific">Moniliophthora roreri (strain MCA 2997)</name>
    <name type="common">Cocoa frosty pod rot fungus</name>
    <name type="synonym">Crinipellis roreri</name>
    <dbReference type="NCBI Taxonomy" id="1381753"/>
    <lineage>
        <taxon>Eukaryota</taxon>
        <taxon>Fungi</taxon>
        <taxon>Dikarya</taxon>
        <taxon>Basidiomycota</taxon>
        <taxon>Agaricomycotina</taxon>
        <taxon>Agaricomycetes</taxon>
        <taxon>Agaricomycetidae</taxon>
        <taxon>Agaricales</taxon>
        <taxon>Marasmiineae</taxon>
        <taxon>Marasmiaceae</taxon>
        <taxon>Moniliophthora</taxon>
    </lineage>
</organism>
<dbReference type="Pfam" id="PF02627">
    <property type="entry name" value="CMD"/>
    <property type="match status" value="1"/>
</dbReference>
<dbReference type="KEGG" id="mrr:Moror_17719"/>
<feature type="domain" description="Carboxymuconolactone decarboxylase-like" evidence="1">
    <location>
        <begin position="60"/>
        <end position="150"/>
    </location>
</feature>